<keyword evidence="5" id="KW-1185">Reference proteome</keyword>
<dbReference type="OrthoDB" id="10046738at2759"/>
<evidence type="ECO:0000313" key="3">
    <source>
        <dbReference type="EMBL" id="CAF4077363.1"/>
    </source>
</evidence>
<dbReference type="EMBL" id="CAJNOK010017871">
    <property type="protein sequence ID" value="CAF1271974.1"/>
    <property type="molecule type" value="Genomic_DNA"/>
</dbReference>
<comment type="caution">
    <text evidence="2">The sequence shown here is derived from an EMBL/GenBank/DDBJ whole genome shotgun (WGS) entry which is preliminary data.</text>
</comment>
<dbReference type="Proteomes" id="UP000677228">
    <property type="component" value="Unassembled WGS sequence"/>
</dbReference>
<gene>
    <name evidence="2" type="ORF">GPM918_LOCUS33960</name>
    <name evidence="1" type="ORF">OVA965_LOCUS27228</name>
    <name evidence="4" type="ORF">SRO942_LOCUS34654</name>
    <name evidence="3" type="ORF">TMI583_LOCUS27971</name>
</gene>
<dbReference type="EMBL" id="CAJOBA010039431">
    <property type="protein sequence ID" value="CAF4077363.1"/>
    <property type="molecule type" value="Genomic_DNA"/>
</dbReference>
<accession>A0A815N8D8</accession>
<dbReference type="AlphaFoldDB" id="A0A815N8D8"/>
<dbReference type="EMBL" id="CAJNOQ010018485">
    <property type="protein sequence ID" value="CAF1429790.1"/>
    <property type="molecule type" value="Genomic_DNA"/>
</dbReference>
<evidence type="ECO:0000313" key="5">
    <source>
        <dbReference type="Proteomes" id="UP000663829"/>
    </source>
</evidence>
<feature type="non-terminal residue" evidence="2">
    <location>
        <position position="1"/>
    </location>
</feature>
<dbReference type="EMBL" id="CAJOBC010083918">
    <property type="protein sequence ID" value="CAF4308871.1"/>
    <property type="molecule type" value="Genomic_DNA"/>
</dbReference>
<organism evidence="2 5">
    <name type="scientific">Didymodactylos carnosus</name>
    <dbReference type="NCBI Taxonomy" id="1234261"/>
    <lineage>
        <taxon>Eukaryota</taxon>
        <taxon>Metazoa</taxon>
        <taxon>Spiralia</taxon>
        <taxon>Gnathifera</taxon>
        <taxon>Rotifera</taxon>
        <taxon>Eurotatoria</taxon>
        <taxon>Bdelloidea</taxon>
        <taxon>Philodinida</taxon>
        <taxon>Philodinidae</taxon>
        <taxon>Didymodactylos</taxon>
    </lineage>
</organism>
<proteinExistence type="predicted"/>
<sequence>DSRQQQPIQGWYCTCTVGSRVIGCCNHIAALLWHLGINQASTDLPQHPQSSDHYVNYIDNSLVYEDFDSDENTDIRYSLADDSDNDSDN</sequence>
<protein>
    <recommendedName>
        <fullName evidence="6">SWIM-type domain-containing protein</fullName>
    </recommendedName>
</protein>
<evidence type="ECO:0008006" key="6">
    <source>
        <dbReference type="Google" id="ProtNLM"/>
    </source>
</evidence>
<dbReference type="Proteomes" id="UP000682733">
    <property type="component" value="Unassembled WGS sequence"/>
</dbReference>
<dbReference type="Proteomes" id="UP000681722">
    <property type="component" value="Unassembled WGS sequence"/>
</dbReference>
<evidence type="ECO:0000313" key="4">
    <source>
        <dbReference type="EMBL" id="CAF4308871.1"/>
    </source>
</evidence>
<reference evidence="2" key="1">
    <citation type="submission" date="2021-02" db="EMBL/GenBank/DDBJ databases">
        <authorList>
            <person name="Nowell W R."/>
        </authorList>
    </citation>
    <scope>NUCLEOTIDE SEQUENCE</scope>
</reference>
<dbReference type="Proteomes" id="UP000663829">
    <property type="component" value="Unassembled WGS sequence"/>
</dbReference>
<evidence type="ECO:0000313" key="1">
    <source>
        <dbReference type="EMBL" id="CAF1271974.1"/>
    </source>
</evidence>
<evidence type="ECO:0000313" key="2">
    <source>
        <dbReference type="EMBL" id="CAF1429790.1"/>
    </source>
</evidence>
<name>A0A815N8D8_9BILA</name>